<accession>A0A418IBR8</accession>
<evidence type="ECO:0000313" key="3">
    <source>
        <dbReference type="Proteomes" id="UP000286317"/>
    </source>
</evidence>
<dbReference type="EMBL" id="QXUF01000184">
    <property type="protein sequence ID" value="RIM96462.1"/>
    <property type="molecule type" value="Genomic_DNA"/>
</dbReference>
<protein>
    <submittedName>
        <fullName evidence="2">DUF1722 domain-containing protein</fullName>
    </submittedName>
</protein>
<organism evidence="2 3">
    <name type="scientific">Staphylococcus shinii</name>
    <dbReference type="NCBI Taxonomy" id="2912228"/>
    <lineage>
        <taxon>Bacteria</taxon>
        <taxon>Bacillati</taxon>
        <taxon>Bacillota</taxon>
        <taxon>Bacilli</taxon>
        <taxon>Bacillales</taxon>
        <taxon>Staphylococcaceae</taxon>
        <taxon>Staphylococcus</taxon>
    </lineage>
</organism>
<keyword evidence="3" id="KW-1185">Reference proteome</keyword>
<dbReference type="RefSeq" id="WP_101050286.1">
    <property type="nucleotide sequence ID" value="NZ_CP150685.1"/>
</dbReference>
<comment type="caution">
    <text evidence="2">The sequence shown here is derived from an EMBL/GenBank/DDBJ whole genome shotgun (WGS) entry which is preliminary data.</text>
</comment>
<dbReference type="Proteomes" id="UP000286317">
    <property type="component" value="Unassembled WGS sequence"/>
</dbReference>
<sequence length="125" mass="15148">MSKQYQIEQLWKQHKYEVLWHDQNKYRLIREQLKIDTTIEEVENLINDALNTKPNSGSIINAYDHMWGYFKNKCSSSEKNLHNYLKEAFKREEIDEIYLLQFLKSMADYYDISYIKTSSIIQKLN</sequence>
<dbReference type="InterPro" id="IPR013560">
    <property type="entry name" value="DUF1722"/>
</dbReference>
<name>A0A418IBR8_9STAP</name>
<evidence type="ECO:0000313" key="2">
    <source>
        <dbReference type="EMBL" id="RIM96462.1"/>
    </source>
</evidence>
<gene>
    <name evidence="2" type="ORF">BU112_14250</name>
</gene>
<feature type="domain" description="DUF1722" evidence="1">
    <location>
        <begin position="15"/>
        <end position="122"/>
    </location>
</feature>
<dbReference type="AlphaFoldDB" id="A0A418IBR8"/>
<evidence type="ECO:0000259" key="1">
    <source>
        <dbReference type="Pfam" id="PF08349"/>
    </source>
</evidence>
<reference evidence="2 3" key="1">
    <citation type="journal article" date="2016" name="Front. Microbiol.">
        <title>Comprehensive Phylogenetic Analysis of Bovine Non-aureus Staphylococci Species Based on Whole-Genome Sequencing.</title>
        <authorList>
            <person name="Naushad S."/>
            <person name="Barkema H.W."/>
            <person name="Luby C."/>
            <person name="Condas L.A."/>
            <person name="Nobrega D.B."/>
            <person name="Carson D.A."/>
            <person name="De Buck J."/>
        </authorList>
    </citation>
    <scope>NUCLEOTIDE SEQUENCE [LARGE SCALE GENOMIC DNA]</scope>
    <source>
        <strain evidence="2 3">SNUC 4554</strain>
    </source>
</reference>
<dbReference type="Pfam" id="PF08349">
    <property type="entry name" value="DUF1722"/>
    <property type="match status" value="1"/>
</dbReference>
<dbReference type="OrthoDB" id="9782576at2"/>
<dbReference type="GeneID" id="79052251"/>
<proteinExistence type="predicted"/>